<dbReference type="PANTHER" id="PTHR42110">
    <property type="entry name" value="L-ASPARAGINASE, PUTATIVE (AFU_ORTHOLOGUE AFUA_3G11890)-RELATED"/>
    <property type="match status" value="1"/>
</dbReference>
<name>A0A1X7LR07_9BACL</name>
<protein>
    <submittedName>
        <fullName evidence="1">Asparaginase</fullName>
    </submittedName>
</protein>
<gene>
    <name evidence="1" type="ORF">SAMN06295960_4048</name>
</gene>
<accession>A0A1X7LR07</accession>
<dbReference type="PANTHER" id="PTHR42110:SF1">
    <property type="entry name" value="L-ASPARAGINASE, PUTATIVE (AFU_ORTHOLOGUE AFUA_3G11890)-RELATED"/>
    <property type="match status" value="1"/>
</dbReference>
<dbReference type="Proteomes" id="UP000193834">
    <property type="component" value="Unassembled WGS sequence"/>
</dbReference>
<dbReference type="STRING" id="1852522.SAMN06295960_4048"/>
<proteinExistence type="predicted"/>
<sequence length="334" mass="37119">MSERLIEETRNGWLECEHLGSICGVDGSGRIVYAVGDMERPRFLRSAGKPLQAIPVVRSGALEHYGLHARDLAIMLASHRGEPVHMDTLAHIMQSTGIEQQELICQASYPLHDQSKEEWIRHGGYKEKRFHNCSGKHLGVLAWCQHAGYDKARYADAEHPAQQEIAACIAEMSMTRPEELGTGVDGCGFPVLALPLPAIARAYLHIACPEKLADASMRTAVERVREAMIQYPLLVGGTGRLDSVLMEDDNITAKGGFKGIFGFSLREEQLGFAVKIDDGNDEECAYVVTEILQQIGYRRNETIKRLKETFPIDIHNDQGVAVGSRRPVFRLERG</sequence>
<organism evidence="1 2">
    <name type="scientific">Paenibacillus aquistagni</name>
    <dbReference type="NCBI Taxonomy" id="1852522"/>
    <lineage>
        <taxon>Bacteria</taxon>
        <taxon>Bacillati</taxon>
        <taxon>Bacillota</taxon>
        <taxon>Bacilli</taxon>
        <taxon>Bacillales</taxon>
        <taxon>Paenibacillaceae</taxon>
        <taxon>Paenibacillus</taxon>
    </lineage>
</organism>
<evidence type="ECO:0000313" key="2">
    <source>
        <dbReference type="Proteomes" id="UP000193834"/>
    </source>
</evidence>
<dbReference type="AlphaFoldDB" id="A0A1X7LR07"/>
<dbReference type="Pfam" id="PF06089">
    <property type="entry name" value="Asparaginase_II"/>
    <property type="match status" value="1"/>
</dbReference>
<evidence type="ECO:0000313" key="1">
    <source>
        <dbReference type="EMBL" id="SMG55927.1"/>
    </source>
</evidence>
<dbReference type="EMBL" id="FXAZ01000006">
    <property type="protein sequence ID" value="SMG55927.1"/>
    <property type="molecule type" value="Genomic_DNA"/>
</dbReference>
<dbReference type="OrthoDB" id="9770793at2"/>
<reference evidence="1 2" key="1">
    <citation type="submission" date="2017-04" db="EMBL/GenBank/DDBJ databases">
        <authorList>
            <person name="Afonso C.L."/>
            <person name="Miller P.J."/>
            <person name="Scott M.A."/>
            <person name="Spackman E."/>
            <person name="Goraichik I."/>
            <person name="Dimitrov K.M."/>
            <person name="Suarez D.L."/>
            <person name="Swayne D.E."/>
        </authorList>
    </citation>
    <scope>NUCLEOTIDE SEQUENCE [LARGE SCALE GENOMIC DNA]</scope>
    <source>
        <strain evidence="1 2">11</strain>
    </source>
</reference>
<dbReference type="InterPro" id="IPR010349">
    <property type="entry name" value="Asparaginase_II"/>
</dbReference>
<dbReference type="RefSeq" id="WP_085497311.1">
    <property type="nucleotide sequence ID" value="NZ_FXAZ01000006.1"/>
</dbReference>
<keyword evidence="2" id="KW-1185">Reference proteome</keyword>